<dbReference type="AlphaFoldDB" id="A0A439DDJ5"/>
<feature type="compositionally biased region" description="Basic and acidic residues" evidence="1">
    <location>
        <begin position="1218"/>
        <end position="1229"/>
    </location>
</feature>
<feature type="compositionally biased region" description="Low complexity" evidence="1">
    <location>
        <begin position="739"/>
        <end position="760"/>
    </location>
</feature>
<feature type="compositionally biased region" description="Basic and acidic residues" evidence="1">
    <location>
        <begin position="1075"/>
        <end position="1086"/>
    </location>
</feature>
<feature type="compositionally biased region" description="Low complexity" evidence="1">
    <location>
        <begin position="1237"/>
        <end position="1256"/>
    </location>
</feature>
<comment type="caution">
    <text evidence="3">The sequence shown here is derived from an EMBL/GenBank/DDBJ whole genome shotgun (WGS) entry which is preliminary data.</text>
</comment>
<feature type="region of interest" description="Disordered" evidence="1">
    <location>
        <begin position="704"/>
        <end position="760"/>
    </location>
</feature>
<dbReference type="SUPFAM" id="SSF50965">
    <property type="entry name" value="Galactose oxidase, central domain"/>
    <property type="match status" value="1"/>
</dbReference>
<dbReference type="Proteomes" id="UP000286045">
    <property type="component" value="Unassembled WGS sequence"/>
</dbReference>
<feature type="compositionally biased region" description="Basic and acidic residues" evidence="1">
    <location>
        <begin position="979"/>
        <end position="996"/>
    </location>
</feature>
<keyword evidence="4" id="KW-1185">Reference proteome</keyword>
<keyword evidence="2" id="KW-1133">Transmembrane helix</keyword>
<evidence type="ECO:0000256" key="2">
    <source>
        <dbReference type="SAM" id="Phobius"/>
    </source>
</evidence>
<evidence type="ECO:0000313" key="3">
    <source>
        <dbReference type="EMBL" id="RWA12473.1"/>
    </source>
</evidence>
<feature type="compositionally biased region" description="Low complexity" evidence="1">
    <location>
        <begin position="1058"/>
        <end position="1073"/>
    </location>
</feature>
<feature type="compositionally biased region" description="Polar residues" evidence="1">
    <location>
        <begin position="1170"/>
        <end position="1189"/>
    </location>
</feature>
<feature type="region of interest" description="Disordered" evidence="1">
    <location>
        <begin position="897"/>
        <end position="931"/>
    </location>
</feature>
<name>A0A439DDJ5_9PEZI</name>
<feature type="compositionally biased region" description="Low complexity" evidence="1">
    <location>
        <begin position="776"/>
        <end position="798"/>
    </location>
</feature>
<accession>A0A439DDJ5</accession>
<dbReference type="STRING" id="363999.A0A439DDJ5"/>
<feature type="region of interest" description="Disordered" evidence="1">
    <location>
        <begin position="963"/>
        <end position="1096"/>
    </location>
</feature>
<feature type="transmembrane region" description="Helical" evidence="2">
    <location>
        <begin position="470"/>
        <end position="494"/>
    </location>
</feature>
<reference evidence="3 4" key="1">
    <citation type="submission" date="2018-12" db="EMBL/GenBank/DDBJ databases">
        <title>Draft genome sequence of Xylaria grammica IHI A82.</title>
        <authorList>
            <person name="Buettner E."/>
            <person name="Kellner H."/>
        </authorList>
    </citation>
    <scope>NUCLEOTIDE SEQUENCE [LARGE SCALE GENOMIC DNA]</scope>
    <source>
        <strain evidence="3 4">IHI A82</strain>
    </source>
</reference>
<sequence>MLSLSPPAGDAIGLPLPSLRFTAATRISILLTAWACLSVTVAAQTLPYVPTSIFLPTLKPGQTGDNVTGELAYIFSPRNGSVDLLSLNISATLDASSLSLSTLSSGLPFLGNDSTAFVPSLADNGSLLVYAGDCSTSDGSSIWSFDPSTASAKSTIWNQENIKLAENAKSTSIGPGFLGASFSFSTTLEPETSPANTFVYGGMCPNNNADSTNSQSRATYSNQMVKISPSTAGSKSYTVEPVQSSGPPVPEAGFTFTGLSASFSNRSGITTQQISYVLLGGHTQYAFINMSTVAIWSLPQESWSFVSDVYMAGSSSSDAELALKRTVESVDSRSGHTAVLNEDGTALIVYGGWVGDLTQAAFPQLAVLEIGSDYGGDGEWQWSIPSSQPSGDGIYGHGAALLPGNVMMVYGGHVISPSSGNEKRQVSGSTASFLNLTSMEWSDNYTNPSYTGSSAEGSTSGVESSRKQTLGLGLGLGIGLGLLLVVAAVVYLMYRKKRRNRRTIRDSTLRALAQDNSRFLGDDAFTTNYDRDNNWYTGGPDPYVRGDRSLGYQSLQTGRISLDSSRHNWFGDMPPVPPPMSQTNRKPVAPRAARGQHQPTPSAGYEQVSTQRGLGGMNPIFEADEDDSGDIGEEAISPVRDGRRDSGAYSDPFLTPTRERPISFPPPTRSSQTPSPEERMRASVTDPDVQDWMTDIDAADALMSGRGTASRTSATAGAGRTSPSRRGFNISTEEDASRTESSISESNRSNLSRSGSLLGKLRPGFGVAVAAALAATTEGRGGSSSSSSAPSYNTARSSFPALQAEGPGLLLGREKEREDPEDEPQEPGSPSKNKPRRSWLGSLRRVFSSPESGPSGETDEGNPFQGGVVEAKDFEARLGSLGGVGGIAADGLLRRKGGRGAWEPNEAGSSQGATRYAPLRGAGDGEHPDDEEWDIEKAVEKRLVQVMFTVPKEPLRVVNAEPDFESERDVVVIEPEEGEDRRATEDQGRAPAEGRDLVIPTTEDLEIPLRPIPTPSPLGDEDQQRNSGSSAEKEALRRELDEEWERIEGKQAAPEALRTPQRSRPQTPSQPQPHSEPRAPEYDVPRRPPIIHHSQHVPRIDTNLAPLTLEEQIDKLGAELHQARSAAQTPMSIYSHHSDADVLSAEAIRYERPSGSTSTLQITPIFTGSSAFRSGNRAQRSGTSNSAQKMTDFRSESNLRGLSELRSTGTTNPRRVRAMVEEFESKSSREASPAGSPVKGTPTRGTPTRGSPVRGR</sequence>
<dbReference type="EMBL" id="RYZI01000049">
    <property type="protein sequence ID" value="RWA12473.1"/>
    <property type="molecule type" value="Genomic_DNA"/>
</dbReference>
<feature type="region of interest" description="Disordered" evidence="1">
    <location>
        <begin position="572"/>
        <end position="691"/>
    </location>
</feature>
<evidence type="ECO:0000256" key="1">
    <source>
        <dbReference type="SAM" id="MobiDB-lite"/>
    </source>
</evidence>
<dbReference type="InterPro" id="IPR011043">
    <property type="entry name" value="Gal_Oxase/kelch_b-propeller"/>
</dbReference>
<feature type="compositionally biased region" description="Polar residues" evidence="1">
    <location>
        <begin position="597"/>
        <end position="612"/>
    </location>
</feature>
<feature type="compositionally biased region" description="Polar residues" evidence="1">
    <location>
        <begin position="1198"/>
        <end position="1213"/>
    </location>
</feature>
<feature type="compositionally biased region" description="Basic and acidic residues" evidence="1">
    <location>
        <begin position="1031"/>
        <end position="1040"/>
    </location>
</feature>
<organism evidence="3 4">
    <name type="scientific">Xylaria grammica</name>
    <dbReference type="NCBI Taxonomy" id="363999"/>
    <lineage>
        <taxon>Eukaryota</taxon>
        <taxon>Fungi</taxon>
        <taxon>Dikarya</taxon>
        <taxon>Ascomycota</taxon>
        <taxon>Pezizomycotina</taxon>
        <taxon>Sordariomycetes</taxon>
        <taxon>Xylariomycetidae</taxon>
        <taxon>Xylariales</taxon>
        <taxon>Xylariaceae</taxon>
        <taxon>Xylaria</taxon>
    </lineage>
</organism>
<protein>
    <submittedName>
        <fullName evidence="3">Uncharacterized protein</fullName>
    </submittedName>
</protein>
<feature type="region of interest" description="Disordered" evidence="1">
    <location>
        <begin position="1170"/>
        <end position="1256"/>
    </location>
</feature>
<proteinExistence type="predicted"/>
<gene>
    <name evidence="3" type="ORF">EKO27_g2594</name>
</gene>
<feature type="compositionally biased region" description="Acidic residues" evidence="1">
    <location>
        <begin position="622"/>
        <end position="633"/>
    </location>
</feature>
<feature type="region of interest" description="Disordered" evidence="1">
    <location>
        <begin position="776"/>
        <end position="868"/>
    </location>
</feature>
<keyword evidence="2" id="KW-0812">Transmembrane</keyword>
<dbReference type="Gene3D" id="2.120.10.80">
    <property type="entry name" value="Kelch-type beta propeller"/>
    <property type="match status" value="1"/>
</dbReference>
<dbReference type="InterPro" id="IPR015915">
    <property type="entry name" value="Kelch-typ_b-propeller"/>
</dbReference>
<feature type="compositionally biased region" description="Low complexity" evidence="1">
    <location>
        <begin position="704"/>
        <end position="722"/>
    </location>
</feature>
<keyword evidence="2" id="KW-0472">Membrane</keyword>
<evidence type="ECO:0000313" key="4">
    <source>
        <dbReference type="Proteomes" id="UP000286045"/>
    </source>
</evidence>